<comment type="caution">
    <text evidence="2">The sequence shown here is derived from an EMBL/GenBank/DDBJ whole genome shotgun (WGS) entry which is preliminary data.</text>
</comment>
<dbReference type="Proteomes" id="UP000439903">
    <property type="component" value="Unassembled WGS sequence"/>
</dbReference>
<name>A0A8H3X573_GIGMA</name>
<feature type="domain" description="NYN" evidence="1">
    <location>
        <begin position="73"/>
        <end position="206"/>
    </location>
</feature>
<keyword evidence="3" id="KW-1185">Reference proteome</keyword>
<dbReference type="AlphaFoldDB" id="A0A8H3X573"/>
<organism evidence="2 3">
    <name type="scientific">Gigaspora margarita</name>
    <dbReference type="NCBI Taxonomy" id="4874"/>
    <lineage>
        <taxon>Eukaryota</taxon>
        <taxon>Fungi</taxon>
        <taxon>Fungi incertae sedis</taxon>
        <taxon>Mucoromycota</taxon>
        <taxon>Glomeromycotina</taxon>
        <taxon>Glomeromycetes</taxon>
        <taxon>Diversisporales</taxon>
        <taxon>Gigasporaceae</taxon>
        <taxon>Gigaspora</taxon>
    </lineage>
</organism>
<reference evidence="2 3" key="1">
    <citation type="journal article" date="2019" name="Environ. Microbiol.">
        <title>At the nexus of three kingdoms: the genome of the mycorrhizal fungus Gigaspora margarita provides insights into plant, endobacterial and fungal interactions.</title>
        <authorList>
            <person name="Venice F."/>
            <person name="Ghignone S."/>
            <person name="Salvioli di Fossalunga A."/>
            <person name="Amselem J."/>
            <person name="Novero M."/>
            <person name="Xianan X."/>
            <person name="Sedzielewska Toro K."/>
            <person name="Morin E."/>
            <person name="Lipzen A."/>
            <person name="Grigoriev I.V."/>
            <person name="Henrissat B."/>
            <person name="Martin F.M."/>
            <person name="Bonfante P."/>
        </authorList>
    </citation>
    <scope>NUCLEOTIDE SEQUENCE [LARGE SCALE GENOMIC DNA]</scope>
    <source>
        <strain evidence="2 3">BEG34</strain>
    </source>
</reference>
<dbReference type="EMBL" id="WTPW01001800">
    <property type="protein sequence ID" value="KAF0413253.1"/>
    <property type="molecule type" value="Genomic_DNA"/>
</dbReference>
<proteinExistence type="predicted"/>
<dbReference type="Gene3D" id="3.40.50.1010">
    <property type="entry name" value="5'-nuclease"/>
    <property type="match status" value="1"/>
</dbReference>
<evidence type="ECO:0000259" key="1">
    <source>
        <dbReference type="Pfam" id="PF01936"/>
    </source>
</evidence>
<sequence>MGHKTNNVGPIQRFTFLKASQLVYSTKANEEKQGNVVEKDESKVSETGVKIEQLEGNTSLHQTPPLINTEHIYIFVDNSDVLIEGKYAIAKLENLGTFDNKRHSPCFNQFRIDNGKLLATIQGNRKLGDKPVIVGSRPLPNDSLWRSVREQGYDAMVYDRNIENHTDVVLAHSIDEVIFTKSPGILALVSGDSDYDPIVTTALKCNWIVETWFWNMGMPDELKDKTIFTPLDYHYKSFSCGFGPDFGKNNRILEVIGHAVQDWGNREMISMFAPLNVFCWWNRINDETLHLYFNQKMQLQLVKNWIKNSPHELQFKEKVSCFVRH</sequence>
<protein>
    <submittedName>
        <fullName evidence="2">Nyn domain-containing protein</fullName>
    </submittedName>
</protein>
<dbReference type="OrthoDB" id="2419124at2759"/>
<evidence type="ECO:0000313" key="2">
    <source>
        <dbReference type="EMBL" id="KAF0413253.1"/>
    </source>
</evidence>
<gene>
    <name evidence="2" type="ORF">F8M41_007776</name>
</gene>
<dbReference type="InterPro" id="IPR021139">
    <property type="entry name" value="NYN"/>
</dbReference>
<accession>A0A8H3X573</accession>
<evidence type="ECO:0000313" key="3">
    <source>
        <dbReference type="Proteomes" id="UP000439903"/>
    </source>
</evidence>
<dbReference type="GO" id="GO:0004540">
    <property type="term" value="F:RNA nuclease activity"/>
    <property type="evidence" value="ECO:0007669"/>
    <property type="project" value="InterPro"/>
</dbReference>
<dbReference type="Pfam" id="PF01936">
    <property type="entry name" value="NYN"/>
    <property type="match status" value="1"/>
</dbReference>